<name>A0A642V672_9ASCO</name>
<dbReference type="AlphaFoldDB" id="A0A642V672"/>
<dbReference type="Pfam" id="PF03372">
    <property type="entry name" value="Exo_endo_phos"/>
    <property type="match status" value="1"/>
</dbReference>
<feature type="domain" description="Endonuclease/exonuclease/phosphatase" evidence="1">
    <location>
        <begin position="48"/>
        <end position="259"/>
    </location>
</feature>
<gene>
    <name evidence="2" type="ORF">TRICI_002623</name>
</gene>
<dbReference type="InterPro" id="IPR005135">
    <property type="entry name" value="Endo/exonuclease/phosphatase"/>
</dbReference>
<evidence type="ECO:0000313" key="2">
    <source>
        <dbReference type="EMBL" id="KAA8915266.1"/>
    </source>
</evidence>
<dbReference type="Gene3D" id="3.60.10.10">
    <property type="entry name" value="Endonuclease/exonuclease/phosphatase"/>
    <property type="match status" value="1"/>
</dbReference>
<evidence type="ECO:0000259" key="1">
    <source>
        <dbReference type="Pfam" id="PF03372"/>
    </source>
</evidence>
<protein>
    <recommendedName>
        <fullName evidence="1">Endonuclease/exonuclease/phosphatase domain-containing protein</fullName>
    </recommendedName>
</protein>
<dbReference type="InterPro" id="IPR050410">
    <property type="entry name" value="CCR4/nocturin_mRNA_transcr"/>
</dbReference>
<evidence type="ECO:0000313" key="3">
    <source>
        <dbReference type="Proteomes" id="UP000761534"/>
    </source>
</evidence>
<keyword evidence="3" id="KW-1185">Reference proteome</keyword>
<comment type="caution">
    <text evidence="2">The sequence shown here is derived from an EMBL/GenBank/DDBJ whole genome shotgun (WGS) entry which is preliminary data.</text>
</comment>
<dbReference type="GO" id="GO:0000175">
    <property type="term" value="F:3'-5'-RNA exonuclease activity"/>
    <property type="evidence" value="ECO:0007669"/>
    <property type="project" value="TreeGrafter"/>
</dbReference>
<dbReference type="Proteomes" id="UP000761534">
    <property type="component" value="Unassembled WGS sequence"/>
</dbReference>
<dbReference type="PANTHER" id="PTHR12121">
    <property type="entry name" value="CARBON CATABOLITE REPRESSOR PROTEIN 4"/>
    <property type="match status" value="1"/>
</dbReference>
<dbReference type="InterPro" id="IPR036691">
    <property type="entry name" value="Endo/exonu/phosph_ase_sf"/>
</dbReference>
<dbReference type="EMBL" id="SWFS01000179">
    <property type="protein sequence ID" value="KAA8915266.1"/>
    <property type="molecule type" value="Genomic_DNA"/>
</dbReference>
<dbReference type="PANTHER" id="PTHR12121:SF36">
    <property type="entry name" value="ENDONUCLEASE_EXONUCLEASE_PHOSPHATASE DOMAIN-CONTAINING PROTEIN"/>
    <property type="match status" value="1"/>
</dbReference>
<dbReference type="OrthoDB" id="276515at2759"/>
<sequence length="269" mass="31540">MQLRNLEFRVYDHNIRYDNRGLTKHERYWCERKVPSIASMKFNGQHNTIICLQEVLYNQLLDIQEGLGEEWAYYGVGRDDGETQGEFAPIFYKKCEWELIKCETHWLSETPEVPSIGWDAALKRIVSYVRLRHYSTGREIGVFNTHYDHQGLTARKESSKLIVTLMKEEMCQVPVVLTGDFNSSRDDEAYKTLSKDLDDSGLLLSEDLRYGHSLTFSGFNSNDKPNYIDFIWLPRNRGLCLKTFGILHSEFHHFKFSDHRPVCVDLELR</sequence>
<dbReference type="CDD" id="cd09083">
    <property type="entry name" value="EEP-1"/>
    <property type="match status" value="1"/>
</dbReference>
<reference evidence="2" key="1">
    <citation type="journal article" date="2019" name="G3 (Bethesda)">
        <title>Genome Assemblies of Two Rare Opportunistic Yeast Pathogens: Diutina rugosa (syn. Candida rugosa) and Trichomonascus ciferrii (syn. Candida ciferrii).</title>
        <authorList>
            <person name="Mixao V."/>
            <person name="Saus E."/>
            <person name="Hansen A.P."/>
            <person name="Lass-Florl C."/>
            <person name="Gabaldon T."/>
        </authorList>
    </citation>
    <scope>NUCLEOTIDE SEQUENCE</scope>
    <source>
        <strain evidence="2">CBS 4856</strain>
    </source>
</reference>
<organism evidence="2 3">
    <name type="scientific">Trichomonascus ciferrii</name>
    <dbReference type="NCBI Taxonomy" id="44093"/>
    <lineage>
        <taxon>Eukaryota</taxon>
        <taxon>Fungi</taxon>
        <taxon>Dikarya</taxon>
        <taxon>Ascomycota</taxon>
        <taxon>Saccharomycotina</taxon>
        <taxon>Dipodascomycetes</taxon>
        <taxon>Dipodascales</taxon>
        <taxon>Trichomonascaceae</taxon>
        <taxon>Trichomonascus</taxon>
        <taxon>Trichomonascus ciferrii complex</taxon>
    </lineage>
</organism>
<dbReference type="VEuPathDB" id="FungiDB:TRICI_002623"/>
<proteinExistence type="predicted"/>
<accession>A0A642V672</accession>
<dbReference type="SUPFAM" id="SSF56219">
    <property type="entry name" value="DNase I-like"/>
    <property type="match status" value="1"/>
</dbReference>